<reference evidence="1 2" key="1">
    <citation type="journal article" date="2019" name="Plant Biotechnol. J.">
        <title>The red bayberry genome and genetic basis of sex determination.</title>
        <authorList>
            <person name="Jia H.M."/>
            <person name="Jia H.J."/>
            <person name="Cai Q.L."/>
            <person name="Wang Y."/>
            <person name="Zhao H.B."/>
            <person name="Yang W.F."/>
            <person name="Wang G.Y."/>
            <person name="Li Y.H."/>
            <person name="Zhan D.L."/>
            <person name="Shen Y.T."/>
            <person name="Niu Q.F."/>
            <person name="Chang L."/>
            <person name="Qiu J."/>
            <person name="Zhao L."/>
            <person name="Xie H.B."/>
            <person name="Fu W.Y."/>
            <person name="Jin J."/>
            <person name="Li X.W."/>
            <person name="Jiao Y."/>
            <person name="Zhou C.C."/>
            <person name="Tu T."/>
            <person name="Chai C.Y."/>
            <person name="Gao J.L."/>
            <person name="Fan L.J."/>
            <person name="van de Weg E."/>
            <person name="Wang J.Y."/>
            <person name="Gao Z.S."/>
        </authorList>
    </citation>
    <scope>NUCLEOTIDE SEQUENCE [LARGE SCALE GENOMIC DNA]</scope>
    <source>
        <tissue evidence="1">Leaves</tissue>
    </source>
</reference>
<dbReference type="Proteomes" id="UP000516437">
    <property type="component" value="Chromosome 8"/>
</dbReference>
<name>A0A6A1UUF7_9ROSI</name>
<dbReference type="EMBL" id="RXIC02000026">
    <property type="protein sequence ID" value="KAB1204104.1"/>
    <property type="molecule type" value="Genomic_DNA"/>
</dbReference>
<gene>
    <name evidence="1" type="ORF">CJ030_MR8G001616</name>
</gene>
<organism evidence="1 2">
    <name type="scientific">Morella rubra</name>
    <name type="common">Chinese bayberry</name>
    <dbReference type="NCBI Taxonomy" id="262757"/>
    <lineage>
        <taxon>Eukaryota</taxon>
        <taxon>Viridiplantae</taxon>
        <taxon>Streptophyta</taxon>
        <taxon>Embryophyta</taxon>
        <taxon>Tracheophyta</taxon>
        <taxon>Spermatophyta</taxon>
        <taxon>Magnoliopsida</taxon>
        <taxon>eudicotyledons</taxon>
        <taxon>Gunneridae</taxon>
        <taxon>Pentapetalae</taxon>
        <taxon>rosids</taxon>
        <taxon>fabids</taxon>
        <taxon>Fagales</taxon>
        <taxon>Myricaceae</taxon>
        <taxon>Morella</taxon>
    </lineage>
</organism>
<evidence type="ECO:0000313" key="1">
    <source>
        <dbReference type="EMBL" id="KAB1204104.1"/>
    </source>
</evidence>
<dbReference type="OrthoDB" id="277398at2759"/>
<comment type="caution">
    <text evidence="1">The sequence shown here is derived from an EMBL/GenBank/DDBJ whole genome shotgun (WGS) entry which is preliminary data.</text>
</comment>
<sequence length="168" mass="18280">MALTGHLFFPPLLPHSLHRSHLNLKPNPIPSFRSSGIRAVGSSDMLGDIGARDPFPAEIASSFAEKVLGNVDTEHKILIPNVSALSLSQQQCTPLSPFQPPMSTDEAQKLLRKGPFTIPGRLFSLSSSLLPPLFSSLPARRGRKPWFASVAIMFSFAASCLPYLRCSQ</sequence>
<keyword evidence="2" id="KW-1185">Reference proteome</keyword>
<dbReference type="AlphaFoldDB" id="A0A6A1UUF7"/>
<proteinExistence type="predicted"/>
<evidence type="ECO:0000313" key="2">
    <source>
        <dbReference type="Proteomes" id="UP000516437"/>
    </source>
</evidence>
<protein>
    <submittedName>
        <fullName evidence="1">Uncharacterized protein</fullName>
    </submittedName>
</protein>
<accession>A0A6A1UUF7</accession>